<name>A0A0V0ZCG2_9BILA</name>
<proteinExistence type="predicted"/>
<evidence type="ECO:0000313" key="1">
    <source>
        <dbReference type="EMBL" id="KRY10176.1"/>
    </source>
</evidence>
<dbReference type="Proteomes" id="UP000054783">
    <property type="component" value="Unassembled WGS sequence"/>
</dbReference>
<protein>
    <submittedName>
        <fullName evidence="1">Uncharacterized protein</fullName>
    </submittedName>
</protein>
<reference evidence="1 2" key="1">
    <citation type="submission" date="2015-01" db="EMBL/GenBank/DDBJ databases">
        <title>Evolution of Trichinella species and genotypes.</title>
        <authorList>
            <person name="Korhonen P.K."/>
            <person name="Edoardo P."/>
            <person name="Giuseppe L.R."/>
            <person name="Gasser R.B."/>
        </authorList>
    </citation>
    <scope>NUCLEOTIDE SEQUENCE [LARGE SCALE GENOMIC DNA]</scope>
    <source>
        <strain evidence="1">ISS2496</strain>
    </source>
</reference>
<keyword evidence="2" id="KW-1185">Reference proteome</keyword>
<dbReference type="AlphaFoldDB" id="A0A0V0ZCG2"/>
<comment type="caution">
    <text evidence="1">The sequence shown here is derived from an EMBL/GenBank/DDBJ whole genome shotgun (WGS) entry which is preliminary data.</text>
</comment>
<dbReference type="EMBL" id="JYDQ01000240">
    <property type="protein sequence ID" value="KRY10176.1"/>
    <property type="molecule type" value="Genomic_DNA"/>
</dbReference>
<organism evidence="1 2">
    <name type="scientific">Trichinella patagoniensis</name>
    <dbReference type="NCBI Taxonomy" id="990121"/>
    <lineage>
        <taxon>Eukaryota</taxon>
        <taxon>Metazoa</taxon>
        <taxon>Ecdysozoa</taxon>
        <taxon>Nematoda</taxon>
        <taxon>Enoplea</taxon>
        <taxon>Dorylaimia</taxon>
        <taxon>Trichinellida</taxon>
        <taxon>Trichinellidae</taxon>
        <taxon>Trichinella</taxon>
    </lineage>
</organism>
<sequence length="107" mass="12133">MVKECLVIIKTVTRGVLQIETATKCPVQPAFWSALVKYSNQTLHTPERDQTNVPIDVDIFARQKIFVILTIVKLKTTKNHSIVPVNVMENGENYAIEKWLIGKLGQK</sequence>
<gene>
    <name evidence="1" type="ORF">T12_8371</name>
</gene>
<evidence type="ECO:0000313" key="2">
    <source>
        <dbReference type="Proteomes" id="UP000054783"/>
    </source>
</evidence>
<accession>A0A0V0ZCG2</accession>